<evidence type="ECO:0000313" key="3">
    <source>
        <dbReference type="Proteomes" id="UP001176961"/>
    </source>
</evidence>
<feature type="transmembrane region" description="Helical" evidence="1">
    <location>
        <begin position="150"/>
        <end position="170"/>
    </location>
</feature>
<keyword evidence="1" id="KW-1133">Transmembrane helix</keyword>
<dbReference type="AlphaFoldDB" id="A0AA36HGR1"/>
<evidence type="ECO:0000256" key="1">
    <source>
        <dbReference type="SAM" id="Phobius"/>
    </source>
</evidence>
<accession>A0AA36HGR1</accession>
<name>A0AA36HGR1_CYLNA</name>
<keyword evidence="3" id="KW-1185">Reference proteome</keyword>
<evidence type="ECO:0000313" key="2">
    <source>
        <dbReference type="EMBL" id="CAJ0610303.1"/>
    </source>
</evidence>
<feature type="transmembrane region" description="Helical" evidence="1">
    <location>
        <begin position="237"/>
        <end position="260"/>
    </location>
</feature>
<keyword evidence="1" id="KW-0472">Membrane</keyword>
<gene>
    <name evidence="2" type="ORF">CYNAS_LOCUS22286</name>
</gene>
<feature type="transmembrane region" description="Helical" evidence="1">
    <location>
        <begin position="125"/>
        <end position="144"/>
    </location>
</feature>
<organism evidence="2 3">
    <name type="scientific">Cylicocyclus nassatus</name>
    <name type="common">Nematode worm</name>
    <dbReference type="NCBI Taxonomy" id="53992"/>
    <lineage>
        <taxon>Eukaryota</taxon>
        <taxon>Metazoa</taxon>
        <taxon>Ecdysozoa</taxon>
        <taxon>Nematoda</taxon>
        <taxon>Chromadorea</taxon>
        <taxon>Rhabditida</taxon>
        <taxon>Rhabditina</taxon>
        <taxon>Rhabditomorpha</taxon>
        <taxon>Strongyloidea</taxon>
        <taxon>Strongylidae</taxon>
        <taxon>Cylicocyclus</taxon>
    </lineage>
</organism>
<dbReference type="Proteomes" id="UP001176961">
    <property type="component" value="Unassembled WGS sequence"/>
</dbReference>
<dbReference type="EMBL" id="CATQJL010000326">
    <property type="protein sequence ID" value="CAJ0610303.1"/>
    <property type="molecule type" value="Genomic_DNA"/>
</dbReference>
<reference evidence="2" key="1">
    <citation type="submission" date="2023-07" db="EMBL/GenBank/DDBJ databases">
        <authorList>
            <consortium name="CYATHOMIX"/>
        </authorList>
    </citation>
    <scope>NUCLEOTIDE SEQUENCE</scope>
    <source>
        <strain evidence="2">N/A</strain>
    </source>
</reference>
<proteinExistence type="predicted"/>
<sequence length="288" mass="33196">MDKQTIRNGVYDPGRVKREQTVHSFVMLIEKVWRTFNWYDLDDNVHSSNLPMCENARLSDYLAKLFRIGSCPSFKLLRWTSFIALFSHPTNMAGFSYNTHEGDTFEDDFLLCCGLFYVTTAAKFFSCYFFVVCLLISGLNFLAFGFDQTWFSIFCVFFTVYSLATVYGVFLEKKIFLIPFIFVQGLLAAIVFICAAAFAFLGIATNAIQQHHTDSRPLRDLYLQYELDPDDEITQTVASWSVLVILLVILGISVFSWWVIYNTYRIYASRDRANQAGYQQGLPTTERL</sequence>
<comment type="caution">
    <text evidence="2">The sequence shown here is derived from an EMBL/GenBank/DDBJ whole genome shotgun (WGS) entry which is preliminary data.</text>
</comment>
<keyword evidence="1" id="KW-0812">Transmembrane</keyword>
<protein>
    <submittedName>
        <fullName evidence="2">Uncharacterized protein</fullName>
    </submittedName>
</protein>
<feature type="transmembrane region" description="Helical" evidence="1">
    <location>
        <begin position="177"/>
        <end position="204"/>
    </location>
</feature>